<protein>
    <submittedName>
        <fullName evidence="7">Uncharacterized protein</fullName>
    </submittedName>
</protein>
<proteinExistence type="inferred from homology"/>
<sequence>MGSTEPSSDYGDDPQITRRRIAELTAVTRPTVTIWERRSADFPTPRKAGGTAYFLQSDILQWLDNRPVPLRLRLPGEGAEATYGARARRTLAGVPEQPGESAPPAAALSTIRLSHPPADEGSDQSDRAVVRELMGSLADKVRGSGSMVNYVHLLVALHYLRAASGDRWETVRARSEAAVRAENSRGRNSATGSVATSGAAAGELLDLIGRTVDDEVQRLGMLRSFTASLSHLTPRKASDLALVVDLVDRLGGNAFQLIIDEYERHARLRSREFFTPQGVVRLMATIARTSLGRVPRTVYDPYVRGGEFLAESVAVSERLRRRKPDLLPVRVFGQTTGPDAALLAGLNLALLGVQPRVRLLREAPWAGAGARDGKRPAADLVLTNPPFNMKDSAGETCRTGTWTYGAPPTDNDNLAYVQHALASLRPGGRAAVVMPTKAGNSGSAAETAIRRAMVQAGVVECVIGMPAKLFSGTAVPVSVWLLRHPGEPCDGVLFLDARHLGVKKGRRCVLEGDDVRAVLGTYEAAYGHLRPLPYENAHEPWHVPSAMVDRQQIFDRDCSLNPLDHISAQGAAAGGEAGTAEEAAARAWDEVELLTQSSNHADAHVAFLRSQVGTSGGEGGEAGDWAEAKLADLCEIKAGPSFTRVGKKDRGPDGPVPVVMPRHLRDGSVTDTGAERVSQELADRHRHYQLQQGDILCVRSGKTVPPALVRADQSGWLMSPNVTRLRVREGREVDPEYLVHWLGRPESLAWIVDRSAATATPSISAAVLGGMTVRLPPLAEQRRIAELLAGLQEQARAHQDLAEAVTKTRVLLAEQLMTQAPELRTLCPF</sequence>
<evidence type="ECO:0000256" key="3">
    <source>
        <dbReference type="ARBA" id="ARBA00023125"/>
    </source>
</evidence>
<dbReference type="Pfam" id="PF02384">
    <property type="entry name" value="N6_Mtase"/>
    <property type="match status" value="1"/>
</dbReference>
<dbReference type="SUPFAM" id="SSF53335">
    <property type="entry name" value="S-adenosyl-L-methionine-dependent methyltransferases"/>
    <property type="match status" value="1"/>
</dbReference>
<reference evidence="7" key="1">
    <citation type="submission" date="2020-09" db="EMBL/GenBank/DDBJ databases">
        <title>Whole genome shotgun sequence of Streptomyces xanthophaeus NBRC 12829.</title>
        <authorList>
            <person name="Komaki H."/>
            <person name="Tamura T."/>
        </authorList>
    </citation>
    <scope>NUCLEOTIDE SEQUENCE</scope>
    <source>
        <strain evidence="7">NBRC 12829</strain>
    </source>
</reference>
<dbReference type="InterPro" id="IPR052916">
    <property type="entry name" value="Type-I_RE_MTase_Subunit"/>
</dbReference>
<feature type="region of interest" description="Disordered" evidence="4">
    <location>
        <begin position="644"/>
        <end position="669"/>
    </location>
</feature>
<dbReference type="Proteomes" id="UP000600026">
    <property type="component" value="Unassembled WGS sequence"/>
</dbReference>
<dbReference type="Gene3D" id="3.40.50.150">
    <property type="entry name" value="Vaccinia Virus protein VP39"/>
    <property type="match status" value="1"/>
</dbReference>
<dbReference type="InterPro" id="IPR029063">
    <property type="entry name" value="SAM-dependent_MTases_sf"/>
</dbReference>
<evidence type="ECO:0000259" key="5">
    <source>
        <dbReference type="Pfam" id="PF01420"/>
    </source>
</evidence>
<evidence type="ECO:0000256" key="4">
    <source>
        <dbReference type="SAM" id="MobiDB-lite"/>
    </source>
</evidence>
<dbReference type="InterPro" id="IPR044946">
    <property type="entry name" value="Restrct_endonuc_typeI_TRD_sf"/>
</dbReference>
<gene>
    <name evidence="7" type="ORF">Sxan_78000</name>
</gene>
<dbReference type="InterPro" id="IPR009061">
    <property type="entry name" value="DNA-bd_dom_put_sf"/>
</dbReference>
<dbReference type="RefSeq" id="WP_031143097.1">
    <property type="nucleotide sequence ID" value="NZ_BNEE01000011.1"/>
</dbReference>
<dbReference type="SUPFAM" id="SSF46955">
    <property type="entry name" value="Putative DNA-binding domain"/>
    <property type="match status" value="1"/>
</dbReference>
<evidence type="ECO:0000259" key="6">
    <source>
        <dbReference type="Pfam" id="PF02384"/>
    </source>
</evidence>
<comment type="similarity">
    <text evidence="1">Belongs to the type-I restriction system S methylase family.</text>
</comment>
<dbReference type="GO" id="GO:0008170">
    <property type="term" value="F:N-methyltransferase activity"/>
    <property type="evidence" value="ECO:0007669"/>
    <property type="project" value="InterPro"/>
</dbReference>
<evidence type="ECO:0000313" key="7">
    <source>
        <dbReference type="EMBL" id="GHI90436.1"/>
    </source>
</evidence>
<evidence type="ECO:0000313" key="8">
    <source>
        <dbReference type="Proteomes" id="UP000600026"/>
    </source>
</evidence>
<feature type="domain" description="DNA methylase adenine-specific" evidence="6">
    <location>
        <begin position="252"/>
        <end position="568"/>
    </location>
</feature>
<dbReference type="AlphaFoldDB" id="A0A919H4W6"/>
<dbReference type="Pfam" id="PF01420">
    <property type="entry name" value="Methylase_S"/>
    <property type="match status" value="1"/>
</dbReference>
<comment type="caution">
    <text evidence="7">The sequence shown here is derived from an EMBL/GenBank/DDBJ whole genome shotgun (WGS) entry which is preliminary data.</text>
</comment>
<dbReference type="InterPro" id="IPR000055">
    <property type="entry name" value="Restrct_endonuc_typeI_TRD"/>
</dbReference>
<dbReference type="Gene3D" id="3.90.220.20">
    <property type="entry name" value="DNA methylase specificity domains"/>
    <property type="match status" value="1"/>
</dbReference>
<dbReference type="PANTHER" id="PTHR42998:SF1">
    <property type="entry name" value="TYPE I RESTRICTION ENZYME HINDI METHYLASE SUBUNIT"/>
    <property type="match status" value="1"/>
</dbReference>
<accession>A0A919H4W6</accession>
<name>A0A919H4W6_9ACTN</name>
<dbReference type="CDD" id="cd16961">
    <property type="entry name" value="RMtype1_S_TRD-CR_like"/>
    <property type="match status" value="1"/>
</dbReference>
<dbReference type="PANTHER" id="PTHR42998">
    <property type="entry name" value="TYPE I RESTRICTION ENZYME HINDVIIP M PROTEIN-RELATED"/>
    <property type="match status" value="1"/>
</dbReference>
<keyword evidence="8" id="KW-1185">Reference proteome</keyword>
<dbReference type="InterPro" id="IPR003356">
    <property type="entry name" value="DNA_methylase_A-5"/>
</dbReference>
<keyword evidence="3" id="KW-0238">DNA-binding</keyword>
<evidence type="ECO:0000256" key="1">
    <source>
        <dbReference type="ARBA" id="ARBA00010923"/>
    </source>
</evidence>
<dbReference type="SUPFAM" id="SSF116734">
    <property type="entry name" value="DNA methylase specificity domain"/>
    <property type="match status" value="1"/>
</dbReference>
<dbReference type="GO" id="GO:0003677">
    <property type="term" value="F:DNA binding"/>
    <property type="evidence" value="ECO:0007669"/>
    <property type="project" value="UniProtKB-KW"/>
</dbReference>
<organism evidence="7 8">
    <name type="scientific">Streptomyces xanthophaeus</name>
    <dbReference type="NCBI Taxonomy" id="67385"/>
    <lineage>
        <taxon>Bacteria</taxon>
        <taxon>Bacillati</taxon>
        <taxon>Actinomycetota</taxon>
        <taxon>Actinomycetes</taxon>
        <taxon>Kitasatosporales</taxon>
        <taxon>Streptomycetaceae</taxon>
        <taxon>Streptomyces</taxon>
    </lineage>
</organism>
<feature type="domain" description="Type I restriction modification DNA specificity" evidence="5">
    <location>
        <begin position="624"/>
        <end position="799"/>
    </location>
</feature>
<dbReference type="PRINTS" id="PR00507">
    <property type="entry name" value="N12N6MTFRASE"/>
</dbReference>
<dbReference type="EMBL" id="BNEE01000011">
    <property type="protein sequence ID" value="GHI90436.1"/>
    <property type="molecule type" value="Genomic_DNA"/>
</dbReference>
<evidence type="ECO:0000256" key="2">
    <source>
        <dbReference type="ARBA" id="ARBA00022747"/>
    </source>
</evidence>
<keyword evidence="2" id="KW-0680">Restriction system</keyword>
<dbReference type="GO" id="GO:0009307">
    <property type="term" value="P:DNA restriction-modification system"/>
    <property type="evidence" value="ECO:0007669"/>
    <property type="project" value="UniProtKB-KW"/>
</dbReference>